<name>A0A134AQY2_9FUSO</name>
<keyword evidence="3" id="KW-1185">Reference proteome</keyword>
<dbReference type="STRING" id="157687.HMPREF3180_00149"/>
<evidence type="ECO:0000313" key="3">
    <source>
        <dbReference type="Proteomes" id="UP000070483"/>
    </source>
</evidence>
<dbReference type="Pfam" id="PF10543">
    <property type="entry name" value="ORF6N"/>
    <property type="match status" value="1"/>
</dbReference>
<dbReference type="PATRIC" id="fig|157687.3.peg.152"/>
<feature type="domain" description="KilA-N DNA-binding" evidence="1">
    <location>
        <begin position="23"/>
        <end position="103"/>
    </location>
</feature>
<dbReference type="OrthoDB" id="9816206at2"/>
<gene>
    <name evidence="2" type="ORF">HMPREF3180_00149</name>
</gene>
<sequence length="277" mass="32380">MKELAILAGNNKIMINGIEIETKEYKGQRVITSYDVAKLHNRDVKRVNEQFERNINKFRIGKDYFQITREEMNQSQIATALSKHSNNPIERLFTERGYLKLVKAFRDELSWKIQDMLVESYFIVVTGKIQPKQLTKIEVLKMALETELENERLRNENKAQCEIIKGLNGELEPYQLEDIINRIIRATGGNYGAKYNEVYRVFKERYHIDLKTRMTNYNKTVRAKYRFKSVLKYALANNYGKDLLNVVTTLFPESVRIVMDGINQNTGLGKDEPLLLD</sequence>
<proteinExistence type="predicted"/>
<comment type="caution">
    <text evidence="2">The sequence shown here is derived from an EMBL/GenBank/DDBJ whole genome shotgun (WGS) entry which is preliminary data.</text>
</comment>
<dbReference type="InterPro" id="IPR018873">
    <property type="entry name" value="KilA-N_DNA-bd_domain"/>
</dbReference>
<evidence type="ECO:0000259" key="1">
    <source>
        <dbReference type="Pfam" id="PF10543"/>
    </source>
</evidence>
<dbReference type="AlphaFoldDB" id="A0A134AQY2"/>
<dbReference type="EMBL" id="LSDD01000006">
    <property type="protein sequence ID" value="KXB70112.1"/>
    <property type="molecule type" value="Genomic_DNA"/>
</dbReference>
<reference evidence="3" key="1">
    <citation type="submission" date="2016-01" db="EMBL/GenBank/DDBJ databases">
        <authorList>
            <person name="Mitreva M."/>
            <person name="Pepin K.H."/>
            <person name="Mihindukulasuriya K.A."/>
            <person name="Fulton R."/>
            <person name="Fronick C."/>
            <person name="O'Laughlin M."/>
            <person name="Miner T."/>
            <person name="Herter B."/>
            <person name="Rosa B.A."/>
            <person name="Cordes M."/>
            <person name="Tomlinson C."/>
            <person name="Wollam A."/>
            <person name="Palsikar V.B."/>
            <person name="Mardis E.R."/>
            <person name="Wilson R.K."/>
        </authorList>
    </citation>
    <scope>NUCLEOTIDE SEQUENCE [LARGE SCALE GENOMIC DNA]</scope>
    <source>
        <strain evidence="3">KA00185</strain>
    </source>
</reference>
<evidence type="ECO:0000313" key="2">
    <source>
        <dbReference type="EMBL" id="KXB70112.1"/>
    </source>
</evidence>
<protein>
    <recommendedName>
        <fullName evidence="1">KilA-N DNA-binding domain-containing protein</fullName>
    </recommendedName>
</protein>
<accession>A0A134AQY2</accession>
<dbReference type="RefSeq" id="WP_060917235.1">
    <property type="nucleotide sequence ID" value="NZ_KQ960000.1"/>
</dbReference>
<organism evidence="2 3">
    <name type="scientific">Leptotrichia wadei</name>
    <dbReference type="NCBI Taxonomy" id="157687"/>
    <lineage>
        <taxon>Bacteria</taxon>
        <taxon>Fusobacteriati</taxon>
        <taxon>Fusobacteriota</taxon>
        <taxon>Fusobacteriia</taxon>
        <taxon>Fusobacteriales</taxon>
        <taxon>Leptotrichiaceae</taxon>
        <taxon>Leptotrichia</taxon>
    </lineage>
</organism>
<dbReference type="Proteomes" id="UP000070483">
    <property type="component" value="Unassembled WGS sequence"/>
</dbReference>